<gene>
    <name evidence="1" type="ORF">SAMN05444695_10760</name>
</gene>
<dbReference type="Proteomes" id="UP000183263">
    <property type="component" value="Unassembled WGS sequence"/>
</dbReference>
<proteinExistence type="predicted"/>
<reference evidence="1 2" key="1">
    <citation type="submission" date="2016-10" db="EMBL/GenBank/DDBJ databases">
        <authorList>
            <person name="de Groot N.N."/>
        </authorList>
    </citation>
    <scope>NUCLEOTIDE SEQUENCE [LARGE SCALE GENOMIC DNA]</scope>
    <source>
        <strain evidence="1 2">DSM 44892</strain>
    </source>
</reference>
<dbReference type="RefSeq" id="WP_072738223.1">
    <property type="nucleotide sequence ID" value="NZ_CP048813.1"/>
</dbReference>
<dbReference type="AlphaFoldDB" id="A0A1G8K967"/>
<accession>A0A1G8K967</accession>
<name>A0A1G8K967_9NOCA</name>
<keyword evidence="2" id="KW-1185">Reference proteome</keyword>
<evidence type="ECO:0000313" key="2">
    <source>
        <dbReference type="Proteomes" id="UP000183263"/>
    </source>
</evidence>
<evidence type="ECO:0000313" key="1">
    <source>
        <dbReference type="EMBL" id="SDI39907.1"/>
    </source>
</evidence>
<protein>
    <submittedName>
        <fullName evidence="1">Uncharacterized protein</fullName>
    </submittedName>
</protein>
<dbReference type="OrthoDB" id="5188961at2"/>
<sequence>MTSPSTTLAAWAGSWLRGESAPDDLVDALHRWAPMHLVFAQDAVSAGRSGLPYPEPAATGVAALLQTLRRTVADRPGAEVRLVLPAAGDVSTLPAGTGFAEAALAAGHGILVGPPGSHGIGVVPAAEAPDVLRWTVHDVPEIPLSGHATGLGEAEYAIREAVRAAADAVGELALVSGSAADARAAVAAALDDAARHPYPGTLPPRALRILDSADHVAAIVTAADATGPGGNGAGAVVGAVATRAVDSVSAAALEAHLRPLRAAVRLARTAAVNAGARVS</sequence>
<organism evidence="1 2">
    <name type="scientific">Rhodococcus triatomae</name>
    <dbReference type="NCBI Taxonomy" id="300028"/>
    <lineage>
        <taxon>Bacteria</taxon>
        <taxon>Bacillati</taxon>
        <taxon>Actinomycetota</taxon>
        <taxon>Actinomycetes</taxon>
        <taxon>Mycobacteriales</taxon>
        <taxon>Nocardiaceae</taxon>
        <taxon>Rhodococcus</taxon>
    </lineage>
</organism>
<dbReference type="EMBL" id="FNDN01000007">
    <property type="protein sequence ID" value="SDI39907.1"/>
    <property type="molecule type" value="Genomic_DNA"/>
</dbReference>